<dbReference type="Gene3D" id="1.20.5.500">
    <property type="entry name" value="Single helix bin"/>
    <property type="match status" value="1"/>
</dbReference>
<evidence type="ECO:0000313" key="9">
    <source>
        <dbReference type="Proteomes" id="UP001177744"/>
    </source>
</evidence>
<dbReference type="GO" id="GO:0005198">
    <property type="term" value="F:structural molecule activity"/>
    <property type="evidence" value="ECO:0007669"/>
    <property type="project" value="InterPro"/>
</dbReference>
<feature type="domain" description="IF rod" evidence="7">
    <location>
        <begin position="9"/>
        <end position="277"/>
    </location>
</feature>
<evidence type="ECO:0000256" key="2">
    <source>
        <dbReference type="ARBA" id="ARBA00022744"/>
    </source>
</evidence>
<proteinExistence type="predicted"/>
<protein>
    <recommendedName>
        <fullName evidence="7">IF rod domain-containing protein</fullName>
    </recommendedName>
</protein>
<dbReference type="Proteomes" id="UP001177744">
    <property type="component" value="Unassembled WGS sequence"/>
</dbReference>
<dbReference type="Pfam" id="PF00038">
    <property type="entry name" value="Filament"/>
    <property type="match status" value="1"/>
</dbReference>
<feature type="coiled-coil region" evidence="5">
    <location>
        <begin position="148"/>
        <end position="200"/>
    </location>
</feature>
<dbReference type="AlphaFoldDB" id="A0AA40HVZ8"/>
<dbReference type="PANTHER" id="PTHR23239:SF349">
    <property type="entry name" value="KERATIN, TYPE I CYTOSKELETAL 18"/>
    <property type="match status" value="1"/>
</dbReference>
<reference evidence="8" key="1">
    <citation type="submission" date="2023-06" db="EMBL/GenBank/DDBJ databases">
        <title>Reference genome for the Northern bat (Eptesicus nilssonii), a most northern bat species.</title>
        <authorList>
            <person name="Laine V.N."/>
            <person name="Pulliainen A.T."/>
            <person name="Lilley T.M."/>
        </authorList>
    </citation>
    <scope>NUCLEOTIDE SEQUENCE</scope>
    <source>
        <strain evidence="8">BLF_Eptnil</strain>
        <tissue evidence="8">Kidney</tissue>
    </source>
</reference>
<dbReference type="Gene3D" id="3.30.250.20">
    <property type="entry name" value="L1 transposable element, C-terminal domain"/>
    <property type="match status" value="1"/>
</dbReference>
<organism evidence="8 9">
    <name type="scientific">Cnephaeus nilssonii</name>
    <name type="common">Northern bat</name>
    <name type="synonym">Eptesicus nilssonii</name>
    <dbReference type="NCBI Taxonomy" id="3371016"/>
    <lineage>
        <taxon>Eukaryota</taxon>
        <taxon>Metazoa</taxon>
        <taxon>Chordata</taxon>
        <taxon>Craniata</taxon>
        <taxon>Vertebrata</taxon>
        <taxon>Euteleostomi</taxon>
        <taxon>Mammalia</taxon>
        <taxon>Eutheria</taxon>
        <taxon>Laurasiatheria</taxon>
        <taxon>Chiroptera</taxon>
        <taxon>Yangochiroptera</taxon>
        <taxon>Vespertilionidae</taxon>
        <taxon>Cnephaeus</taxon>
    </lineage>
</organism>
<evidence type="ECO:0000256" key="1">
    <source>
        <dbReference type="ARBA" id="ARBA00022553"/>
    </source>
</evidence>
<evidence type="ECO:0000313" key="8">
    <source>
        <dbReference type="EMBL" id="KAK1338508.1"/>
    </source>
</evidence>
<accession>A0AA40HVZ8</accession>
<gene>
    <name evidence="8" type="ORF">QTO34_001625</name>
</gene>
<sequence>MTTWPPTWRGDWRAKSGNPWSRRDPRSDIEALFQDHEDLRAQIFASSVDMILQIDNIHLTADDFRIKNETEKNQDGGIEIMQARQEWQEIFQVMNSKNLQPRLLYPAKLSFRIEGQIKSFTDKKKLKEFITAKPVTQLQLVTEIKALKEELLLVKKNHGEEVNDLQNQISNSGLTMDKIMADIRAQCDELTQKNQEELDKYWSYQVEESTTVVAPQTTEIRAAEMTLTELRCMAQSSEISLDLMRNLKAKKKKERKKEKKGLGQHLRRLPVEGEDLNHGGALDNSHSIQFIQKTTTHGTVDSKLVAEVKDTEILRH</sequence>
<dbReference type="PANTHER" id="PTHR23239">
    <property type="entry name" value="INTERMEDIATE FILAMENT"/>
    <property type="match status" value="1"/>
</dbReference>
<comment type="caution">
    <text evidence="8">The sequence shown here is derived from an EMBL/GenBank/DDBJ whole genome shotgun (WGS) entry which is preliminary data.</text>
</comment>
<dbReference type="EMBL" id="JAULJE010000010">
    <property type="protein sequence ID" value="KAK1338508.1"/>
    <property type="molecule type" value="Genomic_DNA"/>
</dbReference>
<keyword evidence="9" id="KW-1185">Reference proteome</keyword>
<dbReference type="InterPro" id="IPR002957">
    <property type="entry name" value="Keratin_I"/>
</dbReference>
<keyword evidence="4 5" id="KW-0175">Coiled coil</keyword>
<dbReference type="GO" id="GO:0045095">
    <property type="term" value="C:keratin filament"/>
    <property type="evidence" value="ECO:0007669"/>
    <property type="project" value="TreeGrafter"/>
</dbReference>
<dbReference type="SMART" id="SM01391">
    <property type="entry name" value="Filament"/>
    <property type="match status" value="1"/>
</dbReference>
<evidence type="ECO:0000256" key="4">
    <source>
        <dbReference type="ARBA" id="ARBA00023054"/>
    </source>
</evidence>
<name>A0AA40HVZ8_CNENI</name>
<keyword evidence="2" id="KW-0416">Keratin</keyword>
<evidence type="ECO:0000256" key="6">
    <source>
        <dbReference type="SAM" id="MobiDB-lite"/>
    </source>
</evidence>
<dbReference type="GO" id="GO:0045104">
    <property type="term" value="P:intermediate filament cytoskeleton organization"/>
    <property type="evidence" value="ECO:0007669"/>
    <property type="project" value="TreeGrafter"/>
</dbReference>
<evidence type="ECO:0000256" key="3">
    <source>
        <dbReference type="ARBA" id="ARBA00022754"/>
    </source>
</evidence>
<keyword evidence="3" id="KW-0403">Intermediate filament</keyword>
<dbReference type="InterPro" id="IPR042566">
    <property type="entry name" value="L1_C"/>
</dbReference>
<keyword evidence="1" id="KW-0597">Phosphoprotein</keyword>
<evidence type="ECO:0000259" key="7">
    <source>
        <dbReference type="SMART" id="SM01391"/>
    </source>
</evidence>
<dbReference type="InterPro" id="IPR039008">
    <property type="entry name" value="IF_rod_dom"/>
</dbReference>
<evidence type="ECO:0000256" key="5">
    <source>
        <dbReference type="SAM" id="Coils"/>
    </source>
</evidence>
<feature type="region of interest" description="Disordered" evidence="6">
    <location>
        <begin position="251"/>
        <end position="274"/>
    </location>
</feature>